<gene>
    <name evidence="8" type="ORF">C9374_006442</name>
</gene>
<keyword evidence="4 7" id="KW-1133">Transmembrane helix</keyword>
<evidence type="ECO:0000256" key="5">
    <source>
        <dbReference type="ARBA" id="ARBA00023136"/>
    </source>
</evidence>
<evidence type="ECO:0000256" key="7">
    <source>
        <dbReference type="SAM" id="Phobius"/>
    </source>
</evidence>
<protein>
    <submittedName>
        <fullName evidence="8">Uncharacterized protein</fullName>
    </submittedName>
</protein>
<feature type="transmembrane region" description="Helical" evidence="7">
    <location>
        <begin position="213"/>
        <end position="235"/>
    </location>
</feature>
<dbReference type="Pfam" id="PF11712">
    <property type="entry name" value="Vma12"/>
    <property type="match status" value="1"/>
</dbReference>
<feature type="region of interest" description="Disordered" evidence="6">
    <location>
        <begin position="59"/>
        <end position="135"/>
    </location>
</feature>
<evidence type="ECO:0000256" key="3">
    <source>
        <dbReference type="ARBA" id="ARBA00022824"/>
    </source>
</evidence>
<evidence type="ECO:0000256" key="6">
    <source>
        <dbReference type="SAM" id="MobiDB-lite"/>
    </source>
</evidence>
<proteinExistence type="predicted"/>
<dbReference type="PANTHER" id="PTHR31394:SF1">
    <property type="entry name" value="TRANSMEMBRANE PROTEIN 199"/>
    <property type="match status" value="1"/>
</dbReference>
<evidence type="ECO:0000256" key="2">
    <source>
        <dbReference type="ARBA" id="ARBA00022692"/>
    </source>
</evidence>
<dbReference type="GO" id="GO:0070072">
    <property type="term" value="P:vacuolar proton-transporting V-type ATPase complex assembly"/>
    <property type="evidence" value="ECO:0007669"/>
    <property type="project" value="InterPro"/>
</dbReference>
<dbReference type="EMBL" id="PYSW02000027">
    <property type="protein sequence ID" value="KAG2381453.1"/>
    <property type="molecule type" value="Genomic_DNA"/>
</dbReference>
<evidence type="ECO:0000313" key="9">
    <source>
        <dbReference type="Proteomes" id="UP000816034"/>
    </source>
</evidence>
<evidence type="ECO:0000256" key="4">
    <source>
        <dbReference type="ARBA" id="ARBA00022989"/>
    </source>
</evidence>
<keyword evidence="5 7" id="KW-0472">Membrane</keyword>
<dbReference type="AlphaFoldDB" id="A0AA88KJ58"/>
<comment type="subcellular location">
    <subcellularLocation>
        <location evidence="1">Endoplasmic reticulum membrane</location>
        <topology evidence="1">Multi-pass membrane protein</topology>
    </subcellularLocation>
</comment>
<accession>A0AA88KJ58</accession>
<evidence type="ECO:0000256" key="1">
    <source>
        <dbReference type="ARBA" id="ARBA00004477"/>
    </source>
</evidence>
<feature type="compositionally biased region" description="Basic residues" evidence="6">
    <location>
        <begin position="113"/>
        <end position="125"/>
    </location>
</feature>
<dbReference type="PANTHER" id="PTHR31394">
    <property type="entry name" value="TRANSMEMBRANE PROTEIN 199"/>
    <property type="match status" value="1"/>
</dbReference>
<dbReference type="InterPro" id="IPR021013">
    <property type="entry name" value="ATPase_Vma12"/>
</dbReference>
<organism evidence="8 9">
    <name type="scientific">Naegleria lovaniensis</name>
    <name type="common">Amoeba</name>
    <dbReference type="NCBI Taxonomy" id="51637"/>
    <lineage>
        <taxon>Eukaryota</taxon>
        <taxon>Discoba</taxon>
        <taxon>Heterolobosea</taxon>
        <taxon>Tetramitia</taxon>
        <taxon>Eutetramitia</taxon>
        <taxon>Vahlkampfiidae</taxon>
        <taxon>Naegleria</taxon>
    </lineage>
</organism>
<reference evidence="8 9" key="1">
    <citation type="journal article" date="2018" name="BMC Genomics">
        <title>The genome of Naegleria lovaniensis, the basis for a comparative approach to unravel pathogenicity factors of the human pathogenic amoeba N. fowleri.</title>
        <authorList>
            <person name="Liechti N."/>
            <person name="Schurch N."/>
            <person name="Bruggmann R."/>
            <person name="Wittwer M."/>
        </authorList>
    </citation>
    <scope>NUCLEOTIDE SEQUENCE [LARGE SCALE GENOMIC DNA]</scope>
    <source>
        <strain evidence="8 9">ATCC 30569</strain>
    </source>
</reference>
<evidence type="ECO:0000313" key="8">
    <source>
        <dbReference type="EMBL" id="KAG2381453.1"/>
    </source>
</evidence>
<dbReference type="GeneID" id="68098896"/>
<keyword evidence="9" id="KW-1185">Reference proteome</keyword>
<dbReference type="RefSeq" id="XP_044547133.1">
    <property type="nucleotide sequence ID" value="XM_044696303.1"/>
</dbReference>
<dbReference type="Proteomes" id="UP000816034">
    <property type="component" value="Unassembled WGS sequence"/>
</dbReference>
<feature type="transmembrane region" description="Helical" evidence="7">
    <location>
        <begin position="180"/>
        <end position="201"/>
    </location>
</feature>
<keyword evidence="2 7" id="KW-0812">Transmembrane</keyword>
<sequence length="266" mass="30171">MEILKTPEIEQCLQSVKNHLVQYGMSSTENTLRVQIDQYDQEDYVSFDVLKRTVEFKNERMQEDDQQNNNANNHKKKSPNNNNTNNAKKITSSNSSSASSEKTQASSTSPKTYLHKLIKGTKLRTKTTSTTPTKKNPEWVKLTEQLRKKQGDYEYSKLVRNVVNAPAHEREALNSYKGQLSVGLDLVITMATLFVVFYTASQYMFTGENKKQYQILMGLIGLILGLLIDAVLVIVRGKKAEMIDKVQTKHKNIATNSYGIETVPIE</sequence>
<comment type="caution">
    <text evidence="8">The sequence shown here is derived from an EMBL/GenBank/DDBJ whole genome shotgun (WGS) entry which is preliminary data.</text>
</comment>
<keyword evidence="3" id="KW-0256">Endoplasmic reticulum</keyword>
<feature type="compositionally biased region" description="Low complexity" evidence="6">
    <location>
        <begin position="79"/>
        <end position="109"/>
    </location>
</feature>
<name>A0AA88KJ58_NAELO</name>
<dbReference type="GO" id="GO:0005789">
    <property type="term" value="C:endoplasmic reticulum membrane"/>
    <property type="evidence" value="ECO:0007669"/>
    <property type="project" value="UniProtKB-SubCell"/>
</dbReference>